<dbReference type="PANTHER" id="PTHR42940:SF8">
    <property type="entry name" value="VACUOLAR PROTEIN SORTING-ASSOCIATED PROTEIN 11"/>
    <property type="match status" value="1"/>
</dbReference>
<name>A0A060HK18_9ARCH</name>
<dbReference type="SUPFAM" id="SSF51735">
    <property type="entry name" value="NAD(P)-binding Rossmann-fold domains"/>
    <property type="match status" value="1"/>
</dbReference>
<evidence type="ECO:0000256" key="4">
    <source>
        <dbReference type="ARBA" id="ARBA00022833"/>
    </source>
</evidence>
<evidence type="ECO:0000259" key="6">
    <source>
        <dbReference type="Pfam" id="PF00107"/>
    </source>
</evidence>
<evidence type="ECO:0000313" key="8">
    <source>
        <dbReference type="EMBL" id="AIC16879.1"/>
    </source>
</evidence>
<dbReference type="InterPro" id="IPR013149">
    <property type="entry name" value="ADH-like_C"/>
</dbReference>
<comment type="similarity">
    <text evidence="2">Belongs to the zinc-containing alcohol dehydrogenase family.</text>
</comment>
<keyword evidence="3" id="KW-0479">Metal-binding</keyword>
<dbReference type="Gene3D" id="3.90.180.10">
    <property type="entry name" value="Medium-chain alcohol dehydrogenases, catalytic domain"/>
    <property type="match status" value="1"/>
</dbReference>
<dbReference type="GO" id="GO:0004022">
    <property type="term" value="F:alcohol dehydrogenase (NAD+) activity"/>
    <property type="evidence" value="ECO:0007669"/>
    <property type="project" value="UniProtKB-EC"/>
</dbReference>
<reference evidence="8 9" key="1">
    <citation type="journal article" date="2014" name="Int. J. Syst. Evol. Microbiol.">
        <title>Nitrososphaera viennensis gen. nov., sp. nov., an aerobic and mesophilic, ammonia-oxidizing archaeon from soil and a member of the archaeal phylum Thaumarchaeota.</title>
        <authorList>
            <person name="Stieglmeier M."/>
            <person name="Klingl A."/>
            <person name="Alves R.J."/>
            <person name="Rittmann S.K."/>
            <person name="Melcher M."/>
            <person name="Leisch N."/>
            <person name="Schleper C."/>
        </authorList>
    </citation>
    <scope>NUCLEOTIDE SEQUENCE [LARGE SCALE GENOMIC DNA]</scope>
    <source>
        <strain evidence="8">EN76</strain>
    </source>
</reference>
<dbReference type="EC" id="1.1.1.1" evidence="8"/>
<dbReference type="GO" id="GO:0046872">
    <property type="term" value="F:metal ion binding"/>
    <property type="evidence" value="ECO:0007669"/>
    <property type="project" value="UniProtKB-KW"/>
</dbReference>
<dbReference type="AlphaFoldDB" id="A0A060HK18"/>
<feature type="domain" description="Alcohol dehydrogenase-like C-terminal" evidence="6">
    <location>
        <begin position="202"/>
        <end position="324"/>
    </location>
</feature>
<comment type="cofactor">
    <cofactor evidence="1">
        <name>Zn(2+)</name>
        <dbReference type="ChEBI" id="CHEBI:29105"/>
    </cofactor>
</comment>
<dbReference type="PANTHER" id="PTHR42940">
    <property type="entry name" value="ALCOHOL DEHYDROGENASE 1-RELATED"/>
    <property type="match status" value="1"/>
</dbReference>
<dbReference type="InterPro" id="IPR013154">
    <property type="entry name" value="ADH-like_N"/>
</dbReference>
<keyword evidence="4" id="KW-0862">Zinc</keyword>
<dbReference type="HOGENOM" id="CLU_026673_20_1_2"/>
<evidence type="ECO:0000256" key="3">
    <source>
        <dbReference type="ARBA" id="ARBA00022723"/>
    </source>
</evidence>
<keyword evidence="5 8" id="KW-0560">Oxidoreductase</keyword>
<proteinExistence type="inferred from homology"/>
<dbReference type="Proteomes" id="UP000027093">
    <property type="component" value="Chromosome"/>
</dbReference>
<evidence type="ECO:0000256" key="2">
    <source>
        <dbReference type="ARBA" id="ARBA00008072"/>
    </source>
</evidence>
<dbReference type="GeneID" id="74947844"/>
<dbReference type="Pfam" id="PF08240">
    <property type="entry name" value="ADH_N"/>
    <property type="match status" value="1"/>
</dbReference>
<dbReference type="Gene3D" id="3.40.50.720">
    <property type="entry name" value="NAD(P)-binding Rossmann-like Domain"/>
    <property type="match status" value="1"/>
</dbReference>
<evidence type="ECO:0000313" key="9">
    <source>
        <dbReference type="Proteomes" id="UP000027093"/>
    </source>
</evidence>
<feature type="domain" description="Alcohol dehydrogenase-like N-terminal" evidence="7">
    <location>
        <begin position="50"/>
        <end position="163"/>
    </location>
</feature>
<dbReference type="Pfam" id="PF00107">
    <property type="entry name" value="ADH_zinc_N"/>
    <property type="match status" value="1"/>
</dbReference>
<dbReference type="RefSeq" id="WP_227717378.1">
    <property type="nucleotide sequence ID" value="NZ_CP007536.1"/>
</dbReference>
<dbReference type="STRING" id="926571.NVIE_026080"/>
<dbReference type="EMBL" id="CP007536">
    <property type="protein sequence ID" value="AIC16879.1"/>
    <property type="molecule type" value="Genomic_DNA"/>
</dbReference>
<protein>
    <submittedName>
        <fullName evidence="8">NAD-dependent alcohol dehydrogenase</fullName>
        <ecNumber evidence="8">1.1.1.1</ecNumber>
    </submittedName>
</protein>
<evidence type="ECO:0000256" key="5">
    <source>
        <dbReference type="ARBA" id="ARBA00023002"/>
    </source>
</evidence>
<evidence type="ECO:0000259" key="7">
    <source>
        <dbReference type="Pfam" id="PF08240"/>
    </source>
</evidence>
<dbReference type="KEGG" id="nvn:NVIE_026080"/>
<sequence>MANSVESDMAEEGETTTTMMMKAMVLNRCAPIETRPLELKSIPVPKPKKRGEVLLEIEACGVCRSNLHMIEGDWKDEGSPSVLPVVPGHEVVGVVKKADGAKKVREGDRVGIQPLFSSCLKCGYCNSGKEHLCDDAEITGESVQGGYAEYIVANEEFVTAIPDSIDSAHAAPLFCPGITAYKAVKASEPAKGRSVGIFGVGGVGHLAIQMAKMDGARVVAISRAKKHLDLAKKLGADSTVTYQESTDQFIKSLKKEEGGLLDSAIVFAPSEKAIDAAVRSVKKGGLVVVGVVGEIPHFYAFDEKTIRGTVIGSRQDMADLVALAAGRSLEVVVETHRLDEANDVLARLKHSEVEARAVLVPP</sequence>
<dbReference type="GO" id="GO:0005737">
    <property type="term" value="C:cytoplasm"/>
    <property type="evidence" value="ECO:0007669"/>
    <property type="project" value="TreeGrafter"/>
</dbReference>
<accession>A0A060HK18</accession>
<gene>
    <name evidence="8" type="primary">adh5</name>
    <name evidence="8" type="ORF">NVIE_026080</name>
</gene>
<dbReference type="SUPFAM" id="SSF50129">
    <property type="entry name" value="GroES-like"/>
    <property type="match status" value="1"/>
</dbReference>
<organism evidence="8 9">
    <name type="scientific">Nitrososphaera viennensis EN76</name>
    <dbReference type="NCBI Taxonomy" id="926571"/>
    <lineage>
        <taxon>Archaea</taxon>
        <taxon>Nitrososphaerota</taxon>
        <taxon>Nitrososphaeria</taxon>
        <taxon>Nitrososphaerales</taxon>
        <taxon>Nitrososphaeraceae</taxon>
        <taxon>Nitrososphaera</taxon>
    </lineage>
</organism>
<evidence type="ECO:0000256" key="1">
    <source>
        <dbReference type="ARBA" id="ARBA00001947"/>
    </source>
</evidence>
<dbReference type="InterPro" id="IPR011032">
    <property type="entry name" value="GroES-like_sf"/>
</dbReference>
<dbReference type="InterPro" id="IPR036291">
    <property type="entry name" value="NAD(P)-bd_dom_sf"/>
</dbReference>
<keyword evidence="9" id="KW-1185">Reference proteome</keyword>